<organism evidence="5 8">
    <name type="scientific">Didymodactylos carnosus</name>
    <dbReference type="NCBI Taxonomy" id="1234261"/>
    <lineage>
        <taxon>Eukaryota</taxon>
        <taxon>Metazoa</taxon>
        <taxon>Spiralia</taxon>
        <taxon>Gnathifera</taxon>
        <taxon>Rotifera</taxon>
        <taxon>Eurotatoria</taxon>
        <taxon>Bdelloidea</taxon>
        <taxon>Philodinida</taxon>
        <taxon>Philodinidae</taxon>
        <taxon>Didymodactylos</taxon>
    </lineage>
</organism>
<comment type="caution">
    <text evidence="1">Lacks conserved residue(s) required for the propagation of feature annotation.</text>
</comment>
<evidence type="ECO:0000313" key="6">
    <source>
        <dbReference type="EMBL" id="CAF4137551.1"/>
    </source>
</evidence>
<feature type="domain" description="MACPF" evidence="3">
    <location>
        <begin position="1"/>
        <end position="205"/>
    </location>
</feature>
<evidence type="ECO:0000259" key="3">
    <source>
        <dbReference type="PROSITE" id="PS51412"/>
    </source>
</evidence>
<proteinExistence type="predicted"/>
<sequence length="404" mass="45993">MLILYSTVKISLMKLSLFEPFMNLSNQFRYVIEQMPCCADTYDQDELENYINDYVFNYFGFSYITTIILGGMAQQTLFLSKNDKIALENYGYNLRNEAKIELLRSVNHKDEDPSLNITEHDEFMESYVKNKDQSTLGGDASLIKSSLTDWSKSVELNPVVIKFNIKSILGLLTKQYFPDDILIQNKSILIENTLRKYIQQHSKLYCYNDCTSRIHGHCITTNYFGFGQCHCNQGYSGIDCSQEIRGLEGTLCINAPYSSAKPVNACQSENYRHIFTFSVPANPVHLHFQRFTNNLPGLAGTLCGLSNGYVAEILCEDRNPIDRACPTGYETFEWVHQYATLFTCMKMKNEQLDSRGTLCGFQFTSSLFTISCDDHSPGSGSCPPHYRLKLLPSTFPFSSSCYKV</sequence>
<dbReference type="EMBL" id="CAJNOQ010017495">
    <property type="protein sequence ID" value="CAF1400217.1"/>
    <property type="molecule type" value="Genomic_DNA"/>
</dbReference>
<dbReference type="Proteomes" id="UP000663829">
    <property type="component" value="Unassembled WGS sequence"/>
</dbReference>
<dbReference type="PROSITE" id="PS01186">
    <property type="entry name" value="EGF_2"/>
    <property type="match status" value="1"/>
</dbReference>
<dbReference type="InterPro" id="IPR020864">
    <property type="entry name" value="MACPF"/>
</dbReference>
<comment type="caution">
    <text evidence="5">The sequence shown here is derived from an EMBL/GenBank/DDBJ whole genome shotgun (WGS) entry which is preliminary data.</text>
</comment>
<name>A0A815KYL6_9BILA</name>
<gene>
    <name evidence="5" type="ORF">GPM918_LOCUS33229</name>
    <name evidence="4" type="ORF">OVA965_LOCUS29679</name>
    <name evidence="7" type="ORF">SRO942_LOCUS33909</name>
    <name evidence="6" type="ORF">TMI583_LOCUS30464</name>
</gene>
<dbReference type="Proteomes" id="UP000682733">
    <property type="component" value="Unassembled WGS sequence"/>
</dbReference>
<dbReference type="Proteomes" id="UP000677228">
    <property type="component" value="Unassembled WGS sequence"/>
</dbReference>
<keyword evidence="8" id="KW-1185">Reference proteome</keyword>
<evidence type="ECO:0000313" key="4">
    <source>
        <dbReference type="EMBL" id="CAF1326362.1"/>
    </source>
</evidence>
<protein>
    <submittedName>
        <fullName evidence="5">Uncharacterized protein</fullName>
    </submittedName>
</protein>
<dbReference type="EMBL" id="CAJOBC010082914">
    <property type="protein sequence ID" value="CAF4294163.1"/>
    <property type="molecule type" value="Genomic_DNA"/>
</dbReference>
<evidence type="ECO:0000313" key="7">
    <source>
        <dbReference type="EMBL" id="CAF4294163.1"/>
    </source>
</evidence>
<evidence type="ECO:0000256" key="1">
    <source>
        <dbReference type="PROSITE-ProRule" id="PRU00076"/>
    </source>
</evidence>
<feature type="disulfide bond" evidence="1">
    <location>
        <begin position="231"/>
        <end position="240"/>
    </location>
</feature>
<accession>A0A815KYL6</accession>
<keyword evidence="1" id="KW-1015">Disulfide bond</keyword>
<dbReference type="AlphaFoldDB" id="A0A815KYL6"/>
<dbReference type="EMBL" id="CAJNOK010021045">
    <property type="protein sequence ID" value="CAF1326362.1"/>
    <property type="molecule type" value="Genomic_DNA"/>
</dbReference>
<dbReference type="PROSITE" id="PS00022">
    <property type="entry name" value="EGF_1"/>
    <property type="match status" value="1"/>
</dbReference>
<reference evidence="5" key="1">
    <citation type="submission" date="2021-02" db="EMBL/GenBank/DDBJ databases">
        <authorList>
            <person name="Nowell W R."/>
        </authorList>
    </citation>
    <scope>NUCLEOTIDE SEQUENCE</scope>
</reference>
<feature type="domain" description="EGF-like" evidence="2">
    <location>
        <begin position="202"/>
        <end position="241"/>
    </location>
</feature>
<dbReference type="Proteomes" id="UP000681722">
    <property type="component" value="Unassembled WGS sequence"/>
</dbReference>
<dbReference type="InterPro" id="IPR000742">
    <property type="entry name" value="EGF"/>
</dbReference>
<keyword evidence="1" id="KW-0245">EGF-like domain</keyword>
<dbReference type="PROSITE" id="PS50026">
    <property type="entry name" value="EGF_3"/>
    <property type="match status" value="1"/>
</dbReference>
<dbReference type="OrthoDB" id="6130531at2759"/>
<dbReference type="EMBL" id="CAJOBA010042658">
    <property type="protein sequence ID" value="CAF4137551.1"/>
    <property type="molecule type" value="Genomic_DNA"/>
</dbReference>
<dbReference type="Pfam" id="PF01823">
    <property type="entry name" value="MACPF"/>
    <property type="match status" value="1"/>
</dbReference>
<evidence type="ECO:0000313" key="8">
    <source>
        <dbReference type="Proteomes" id="UP000663829"/>
    </source>
</evidence>
<evidence type="ECO:0000313" key="5">
    <source>
        <dbReference type="EMBL" id="CAF1400217.1"/>
    </source>
</evidence>
<dbReference type="PROSITE" id="PS51412">
    <property type="entry name" value="MACPF_2"/>
    <property type="match status" value="1"/>
</dbReference>
<evidence type="ECO:0000259" key="2">
    <source>
        <dbReference type="PROSITE" id="PS50026"/>
    </source>
</evidence>